<accession>A0A7J6W6W9</accession>
<dbReference type="EMBL" id="JABWDY010021702">
    <property type="protein sequence ID" value="KAF5192222.1"/>
    <property type="molecule type" value="Genomic_DNA"/>
</dbReference>
<feature type="compositionally biased region" description="Low complexity" evidence="1">
    <location>
        <begin position="51"/>
        <end position="61"/>
    </location>
</feature>
<feature type="compositionally biased region" description="Basic residues" evidence="1">
    <location>
        <begin position="26"/>
        <end position="37"/>
    </location>
</feature>
<protein>
    <submittedName>
        <fullName evidence="2">Uncharacterized protein</fullName>
    </submittedName>
</protein>
<organism evidence="2 3">
    <name type="scientific">Thalictrum thalictroides</name>
    <name type="common">Rue-anemone</name>
    <name type="synonym">Anemone thalictroides</name>
    <dbReference type="NCBI Taxonomy" id="46969"/>
    <lineage>
        <taxon>Eukaryota</taxon>
        <taxon>Viridiplantae</taxon>
        <taxon>Streptophyta</taxon>
        <taxon>Embryophyta</taxon>
        <taxon>Tracheophyta</taxon>
        <taxon>Spermatophyta</taxon>
        <taxon>Magnoliopsida</taxon>
        <taxon>Ranunculales</taxon>
        <taxon>Ranunculaceae</taxon>
        <taxon>Thalictroideae</taxon>
        <taxon>Thalictrum</taxon>
    </lineage>
</organism>
<dbReference type="AlphaFoldDB" id="A0A7J6W6W9"/>
<comment type="caution">
    <text evidence="2">The sequence shown here is derived from an EMBL/GenBank/DDBJ whole genome shotgun (WGS) entry which is preliminary data.</text>
</comment>
<evidence type="ECO:0000256" key="1">
    <source>
        <dbReference type="SAM" id="MobiDB-lite"/>
    </source>
</evidence>
<proteinExistence type="predicted"/>
<name>A0A7J6W6W9_THATH</name>
<feature type="region of interest" description="Disordered" evidence="1">
    <location>
        <begin position="24"/>
        <end position="79"/>
    </location>
</feature>
<gene>
    <name evidence="2" type="ORF">FRX31_018191</name>
</gene>
<feature type="non-terminal residue" evidence="2">
    <location>
        <position position="79"/>
    </location>
</feature>
<dbReference type="Proteomes" id="UP000554482">
    <property type="component" value="Unassembled WGS sequence"/>
</dbReference>
<evidence type="ECO:0000313" key="3">
    <source>
        <dbReference type="Proteomes" id="UP000554482"/>
    </source>
</evidence>
<evidence type="ECO:0000313" key="2">
    <source>
        <dbReference type="EMBL" id="KAF5192222.1"/>
    </source>
</evidence>
<keyword evidence="3" id="KW-1185">Reference proteome</keyword>
<sequence length="79" mass="9313">MVKRKRSSVPNLDIYPEYYTSELRRSLQKRSRQHRRDRRLDVDEYENVFHSSNSDSDSDQSINGEAFDSSENQDGDVVT</sequence>
<reference evidence="2 3" key="1">
    <citation type="submission" date="2020-06" db="EMBL/GenBank/DDBJ databases">
        <title>Transcriptomic and genomic resources for Thalictrum thalictroides and T. hernandezii: Facilitating candidate gene discovery in an emerging model plant lineage.</title>
        <authorList>
            <person name="Arias T."/>
            <person name="Riano-Pachon D.M."/>
            <person name="Di Stilio V.S."/>
        </authorList>
    </citation>
    <scope>NUCLEOTIDE SEQUENCE [LARGE SCALE GENOMIC DNA]</scope>
    <source>
        <strain evidence="3">cv. WT478/WT964</strain>
        <tissue evidence="2">Leaves</tissue>
    </source>
</reference>